<organism evidence="2 3">
    <name type="scientific">Paractinoplanes durhamensis</name>
    <dbReference type="NCBI Taxonomy" id="113563"/>
    <lineage>
        <taxon>Bacteria</taxon>
        <taxon>Bacillati</taxon>
        <taxon>Actinomycetota</taxon>
        <taxon>Actinomycetes</taxon>
        <taxon>Micromonosporales</taxon>
        <taxon>Micromonosporaceae</taxon>
        <taxon>Paractinoplanes</taxon>
    </lineage>
</organism>
<keyword evidence="3" id="KW-1185">Reference proteome</keyword>
<feature type="region of interest" description="Disordered" evidence="1">
    <location>
        <begin position="1"/>
        <end position="20"/>
    </location>
</feature>
<feature type="region of interest" description="Disordered" evidence="1">
    <location>
        <begin position="68"/>
        <end position="142"/>
    </location>
</feature>
<sequence>MPPWVTHQHKGGPARHAMNEDYGRLDRVDCANAREAMGNAAGIALPIAGGSQTICFQTTAGHLATRTARKTNTSAPPQAAHPLDPKQQVRPGRTEAGLHRSVAHGYVAARATGSRELSRQPVGPCSQMVNVDLQPGPGGRKL</sequence>
<name>A0ABQ3YXQ9_9ACTN</name>
<gene>
    <name evidence="2" type="ORF">Adu01nite_37310</name>
</gene>
<dbReference type="Proteomes" id="UP000637628">
    <property type="component" value="Unassembled WGS sequence"/>
</dbReference>
<comment type="caution">
    <text evidence="2">The sequence shown here is derived from an EMBL/GenBank/DDBJ whole genome shotgun (WGS) entry which is preliminary data.</text>
</comment>
<evidence type="ECO:0000256" key="1">
    <source>
        <dbReference type="SAM" id="MobiDB-lite"/>
    </source>
</evidence>
<reference evidence="2 3" key="1">
    <citation type="submission" date="2021-01" db="EMBL/GenBank/DDBJ databases">
        <title>Whole genome shotgun sequence of Actinoplanes durhamensis NBRC 14914.</title>
        <authorList>
            <person name="Komaki H."/>
            <person name="Tamura T."/>
        </authorList>
    </citation>
    <scope>NUCLEOTIDE SEQUENCE [LARGE SCALE GENOMIC DNA]</scope>
    <source>
        <strain evidence="2 3">NBRC 14914</strain>
    </source>
</reference>
<accession>A0ABQ3YXQ9</accession>
<evidence type="ECO:0000313" key="3">
    <source>
        <dbReference type="Proteomes" id="UP000637628"/>
    </source>
</evidence>
<evidence type="ECO:0000313" key="2">
    <source>
        <dbReference type="EMBL" id="GIE02381.1"/>
    </source>
</evidence>
<proteinExistence type="predicted"/>
<protein>
    <submittedName>
        <fullName evidence="2">Uncharacterized protein</fullName>
    </submittedName>
</protein>
<dbReference type="EMBL" id="BOML01000031">
    <property type="protein sequence ID" value="GIE02381.1"/>
    <property type="molecule type" value="Genomic_DNA"/>
</dbReference>